<dbReference type="InterPro" id="IPR029052">
    <property type="entry name" value="Metallo-depent_PP-like"/>
</dbReference>
<evidence type="ECO:0000313" key="3">
    <source>
        <dbReference type="Proteomes" id="UP000199455"/>
    </source>
</evidence>
<dbReference type="Proteomes" id="UP000199455">
    <property type="component" value="Unassembled WGS sequence"/>
</dbReference>
<evidence type="ECO:0000313" key="2">
    <source>
        <dbReference type="EMBL" id="SDC21873.1"/>
    </source>
</evidence>
<dbReference type="PANTHER" id="PTHR11575:SF24">
    <property type="entry name" value="5'-NUCLEOTIDASE"/>
    <property type="match status" value="1"/>
</dbReference>
<dbReference type="InterPro" id="IPR006179">
    <property type="entry name" value="5_nucleotidase/apyrase"/>
</dbReference>
<protein>
    <submittedName>
        <fullName evidence="2">5'-nucleotidase</fullName>
    </submittedName>
</protein>
<dbReference type="GO" id="GO:0009166">
    <property type="term" value="P:nucleotide catabolic process"/>
    <property type="evidence" value="ECO:0007669"/>
    <property type="project" value="InterPro"/>
</dbReference>
<feature type="chain" id="PRO_5011626016" evidence="1">
    <location>
        <begin position="23"/>
        <end position="314"/>
    </location>
</feature>
<dbReference type="STRING" id="390242.SAMN04488024_101547"/>
<dbReference type="PANTHER" id="PTHR11575">
    <property type="entry name" value="5'-NUCLEOTIDASE-RELATED"/>
    <property type="match status" value="1"/>
</dbReference>
<accession>A0A1G6JT44</accession>
<dbReference type="RefSeq" id="WP_090764242.1">
    <property type="nucleotide sequence ID" value="NZ_FMZH01000001.1"/>
</dbReference>
<feature type="signal peptide" evidence="1">
    <location>
        <begin position="1"/>
        <end position="22"/>
    </location>
</feature>
<keyword evidence="3" id="KW-1185">Reference proteome</keyword>
<dbReference type="AlphaFoldDB" id="A0A1G6JT44"/>
<proteinExistence type="predicted"/>
<dbReference type="GO" id="GO:0016787">
    <property type="term" value="F:hydrolase activity"/>
    <property type="evidence" value="ECO:0007669"/>
    <property type="project" value="InterPro"/>
</dbReference>
<reference evidence="3" key="1">
    <citation type="submission" date="2016-10" db="EMBL/GenBank/DDBJ databases">
        <authorList>
            <person name="Varghese N."/>
            <person name="Submissions S."/>
        </authorList>
    </citation>
    <scope>NUCLEOTIDE SEQUENCE [LARGE SCALE GENOMIC DNA]</scope>
    <source>
        <strain evidence="3">DSM 18609</strain>
    </source>
</reference>
<dbReference type="Gene3D" id="3.60.21.10">
    <property type="match status" value="1"/>
</dbReference>
<evidence type="ECO:0000256" key="1">
    <source>
        <dbReference type="SAM" id="SignalP"/>
    </source>
</evidence>
<dbReference type="SUPFAM" id="SSF56300">
    <property type="entry name" value="Metallo-dependent phosphatases"/>
    <property type="match status" value="1"/>
</dbReference>
<organism evidence="2 3">
    <name type="scientific">Pedobacter soli</name>
    <dbReference type="NCBI Taxonomy" id="390242"/>
    <lineage>
        <taxon>Bacteria</taxon>
        <taxon>Pseudomonadati</taxon>
        <taxon>Bacteroidota</taxon>
        <taxon>Sphingobacteriia</taxon>
        <taxon>Sphingobacteriales</taxon>
        <taxon>Sphingobacteriaceae</taxon>
        <taxon>Pedobacter</taxon>
    </lineage>
</organism>
<sequence>MNTNRRSFLKRNVLLSSSILLAGPVDALAKASRTIYTKSVNQKQVNIMYSNDINGAVNSTSQGFGGLKSLQTTINNELVSTLLLDAGGFLNFNRNNHTETIQWMNKVGYHAVNLSAADLKQGIDAFAGLLPDVAFDLLSCNYQFEHPKLQKAVKSYQVITYGKYRVGVTGVGETVKMAGLKVSDPVIALNKMAKYLKEDEACDLVVCLSHLGFDSKAKFNNRQLAEYTSSVDLIIGGNVLTGKNQLYALRNKEKNEVLLGTSHTGLQSVAQLTFGFNEHKINHQLDIKKHVPGVTNRAEMNEILFDQTKILKSV</sequence>
<keyword evidence="1" id="KW-0732">Signal</keyword>
<dbReference type="PROSITE" id="PS51318">
    <property type="entry name" value="TAT"/>
    <property type="match status" value="1"/>
</dbReference>
<dbReference type="InterPro" id="IPR006311">
    <property type="entry name" value="TAT_signal"/>
</dbReference>
<gene>
    <name evidence="2" type="ORF">SAMN04488024_101547</name>
</gene>
<dbReference type="EMBL" id="FMZH01000001">
    <property type="protein sequence ID" value="SDC21873.1"/>
    <property type="molecule type" value="Genomic_DNA"/>
</dbReference>
<name>A0A1G6JT44_9SPHI</name>